<dbReference type="InterPro" id="IPR036390">
    <property type="entry name" value="WH_DNA-bd_sf"/>
</dbReference>
<evidence type="ECO:0000256" key="3">
    <source>
        <dbReference type="ARBA" id="ARBA00023125"/>
    </source>
</evidence>
<dbReference type="InterPro" id="IPR005119">
    <property type="entry name" value="LysR_subst-bd"/>
</dbReference>
<dbReference type="InterPro" id="IPR000847">
    <property type="entry name" value="LysR_HTH_N"/>
</dbReference>
<dbReference type="EMBL" id="FOPK01000009">
    <property type="protein sequence ID" value="SFG86042.1"/>
    <property type="molecule type" value="Genomic_DNA"/>
</dbReference>
<evidence type="ECO:0000313" key="8">
    <source>
        <dbReference type="Proteomes" id="UP000185487"/>
    </source>
</evidence>
<keyword evidence="2" id="KW-0805">Transcription regulation</keyword>
<organism evidence="7 9">
    <name type="scientific">Methylobacterium phyllosphaerae</name>
    <dbReference type="NCBI Taxonomy" id="418223"/>
    <lineage>
        <taxon>Bacteria</taxon>
        <taxon>Pseudomonadati</taxon>
        <taxon>Pseudomonadota</taxon>
        <taxon>Alphaproteobacteria</taxon>
        <taxon>Hyphomicrobiales</taxon>
        <taxon>Methylobacteriaceae</taxon>
        <taxon>Methylobacterium</taxon>
    </lineage>
</organism>
<accession>A0AAE8HRE3</accession>
<proteinExistence type="inferred from homology"/>
<dbReference type="InterPro" id="IPR036388">
    <property type="entry name" value="WH-like_DNA-bd_sf"/>
</dbReference>
<evidence type="ECO:0000259" key="5">
    <source>
        <dbReference type="PROSITE" id="PS50931"/>
    </source>
</evidence>
<dbReference type="Pfam" id="PF00126">
    <property type="entry name" value="HTH_1"/>
    <property type="match status" value="1"/>
</dbReference>
<reference evidence="7 9" key="2">
    <citation type="submission" date="2016-10" db="EMBL/GenBank/DDBJ databases">
        <authorList>
            <person name="Varghese N."/>
            <person name="Submissions S."/>
        </authorList>
    </citation>
    <scope>NUCLEOTIDE SEQUENCE [LARGE SCALE GENOMIC DNA]</scope>
    <source>
        <strain evidence="7 9">CBMB27</strain>
    </source>
</reference>
<keyword evidence="3 7" id="KW-0238">DNA-binding</keyword>
<dbReference type="PRINTS" id="PR00039">
    <property type="entry name" value="HTHLYSR"/>
</dbReference>
<dbReference type="SUPFAM" id="SSF53850">
    <property type="entry name" value="Periplasmic binding protein-like II"/>
    <property type="match status" value="1"/>
</dbReference>
<evidence type="ECO:0000256" key="2">
    <source>
        <dbReference type="ARBA" id="ARBA00023015"/>
    </source>
</evidence>
<name>A0AAE8HRE3_9HYPH</name>
<dbReference type="PANTHER" id="PTHR30427">
    <property type="entry name" value="TRANSCRIPTIONAL ACTIVATOR PROTEIN LYSR"/>
    <property type="match status" value="1"/>
</dbReference>
<dbReference type="Proteomes" id="UP000185487">
    <property type="component" value="Chromosome"/>
</dbReference>
<reference evidence="6 8" key="1">
    <citation type="submission" date="2016-04" db="EMBL/GenBank/DDBJ databases">
        <title>Complete genome sequencing and analysis of CBMB27, Methylobacterium phyllosphaerae isolated from leaf tissues of rice (Oryza sativa L.).</title>
        <authorList>
            <person name="Lee Y."/>
            <person name="Hwangbo K."/>
            <person name="Chung H."/>
            <person name="Yoo J."/>
            <person name="Kim K.Y."/>
            <person name="Sa T.M."/>
            <person name="Um Y."/>
            <person name="Madhaiyan M."/>
        </authorList>
    </citation>
    <scope>NUCLEOTIDE SEQUENCE [LARGE SCALE GENOMIC DNA]</scope>
    <source>
        <strain evidence="6 8">CBMB27</strain>
    </source>
</reference>
<feature type="domain" description="HTH lysR-type" evidence="5">
    <location>
        <begin position="6"/>
        <end position="63"/>
    </location>
</feature>
<evidence type="ECO:0000256" key="4">
    <source>
        <dbReference type="ARBA" id="ARBA00023163"/>
    </source>
</evidence>
<dbReference type="Proteomes" id="UP000199140">
    <property type="component" value="Unassembled WGS sequence"/>
</dbReference>
<dbReference type="GO" id="GO:0003700">
    <property type="term" value="F:DNA-binding transcription factor activity"/>
    <property type="evidence" value="ECO:0007669"/>
    <property type="project" value="InterPro"/>
</dbReference>
<dbReference type="GO" id="GO:0043565">
    <property type="term" value="F:sequence-specific DNA binding"/>
    <property type="evidence" value="ECO:0007669"/>
    <property type="project" value="TreeGrafter"/>
</dbReference>
<dbReference type="GO" id="GO:0010628">
    <property type="term" value="P:positive regulation of gene expression"/>
    <property type="evidence" value="ECO:0007669"/>
    <property type="project" value="TreeGrafter"/>
</dbReference>
<dbReference type="Gene3D" id="1.10.10.10">
    <property type="entry name" value="Winged helix-like DNA-binding domain superfamily/Winged helix DNA-binding domain"/>
    <property type="match status" value="1"/>
</dbReference>
<dbReference type="SUPFAM" id="SSF46785">
    <property type="entry name" value="Winged helix' DNA-binding domain"/>
    <property type="match status" value="1"/>
</dbReference>
<evidence type="ECO:0000256" key="1">
    <source>
        <dbReference type="ARBA" id="ARBA00009437"/>
    </source>
</evidence>
<dbReference type="Gene3D" id="3.40.190.10">
    <property type="entry name" value="Periplasmic binding protein-like II"/>
    <property type="match status" value="2"/>
</dbReference>
<keyword evidence="4" id="KW-0804">Transcription</keyword>
<dbReference type="EMBL" id="CP015367">
    <property type="protein sequence ID" value="APT34281.1"/>
    <property type="molecule type" value="Genomic_DNA"/>
</dbReference>
<evidence type="ECO:0000313" key="9">
    <source>
        <dbReference type="Proteomes" id="UP000199140"/>
    </source>
</evidence>
<dbReference type="PROSITE" id="PS50931">
    <property type="entry name" value="HTH_LYSR"/>
    <property type="match status" value="1"/>
</dbReference>
<dbReference type="AlphaFoldDB" id="A0AAE8HRE3"/>
<sequence length="325" mass="34399">MAERRMTFRHIEAFRAVVATGSMTEASRRLHTSQPQVSRLIAQLEAITGLPLFDRSGSRVVPSLDGTRFHAEVERAFVGLTSLESAAARIRAFGAERLRVAAMPRLAGGLLARAVVRFRAAHPDVIVAIHSGDDETVNHWLATGFCDAALTMLYGDAPDAHREHVETRACVAVLPQDHPLAAQALLTPADFFGVPFVASSLGSALRNRTEAIFAAAGITLTITAEAGLGASICTLVSAGLGVSVMNPLAAYEEAKISPIAIRPFAPALPVHFALLFPPDHARGRLMRAFGACARAVLLEELAQLPDAAIGRPAPPSQAARFSAPA</sequence>
<dbReference type="Pfam" id="PF03466">
    <property type="entry name" value="LysR_substrate"/>
    <property type="match status" value="1"/>
</dbReference>
<evidence type="ECO:0000313" key="6">
    <source>
        <dbReference type="EMBL" id="APT34281.1"/>
    </source>
</evidence>
<dbReference type="PANTHER" id="PTHR30427:SF1">
    <property type="entry name" value="TRANSCRIPTIONAL ACTIVATOR PROTEIN LYSR"/>
    <property type="match status" value="1"/>
</dbReference>
<dbReference type="KEGG" id="mphy:MCBMB27_04990"/>
<comment type="similarity">
    <text evidence="1">Belongs to the LysR transcriptional regulatory family.</text>
</comment>
<keyword evidence="8" id="KW-1185">Reference proteome</keyword>
<evidence type="ECO:0000313" key="7">
    <source>
        <dbReference type="EMBL" id="SFG86042.1"/>
    </source>
</evidence>
<protein>
    <submittedName>
        <fullName evidence="7">DNA-binding transcriptional regulator, LysR family</fullName>
    </submittedName>
    <submittedName>
        <fullName evidence="6">HTH-type transcriptional regulator CynR</fullName>
    </submittedName>
</protein>
<gene>
    <name evidence="6" type="ORF">MCBMB27_04990</name>
    <name evidence="7" type="ORF">SAMN05192567_10947</name>
</gene>